<gene>
    <name evidence="2" type="ORF">A2U01_0002550</name>
</gene>
<keyword evidence="3" id="KW-1185">Reference proteome</keyword>
<sequence length="45" mass="4757">TPPFFSEGVAKSLKSPANNHSPTILSDRCINSLHKSFLPSSCGLA</sequence>
<evidence type="ECO:0000313" key="3">
    <source>
        <dbReference type="Proteomes" id="UP000265520"/>
    </source>
</evidence>
<dbReference type="AlphaFoldDB" id="A0A392M4T4"/>
<evidence type="ECO:0000313" key="2">
    <source>
        <dbReference type="EMBL" id="MCH81758.1"/>
    </source>
</evidence>
<organism evidence="2 3">
    <name type="scientific">Trifolium medium</name>
    <dbReference type="NCBI Taxonomy" id="97028"/>
    <lineage>
        <taxon>Eukaryota</taxon>
        <taxon>Viridiplantae</taxon>
        <taxon>Streptophyta</taxon>
        <taxon>Embryophyta</taxon>
        <taxon>Tracheophyta</taxon>
        <taxon>Spermatophyta</taxon>
        <taxon>Magnoliopsida</taxon>
        <taxon>eudicotyledons</taxon>
        <taxon>Gunneridae</taxon>
        <taxon>Pentapetalae</taxon>
        <taxon>rosids</taxon>
        <taxon>fabids</taxon>
        <taxon>Fabales</taxon>
        <taxon>Fabaceae</taxon>
        <taxon>Papilionoideae</taxon>
        <taxon>50 kb inversion clade</taxon>
        <taxon>NPAAA clade</taxon>
        <taxon>Hologalegina</taxon>
        <taxon>IRL clade</taxon>
        <taxon>Trifolieae</taxon>
        <taxon>Trifolium</taxon>
    </lineage>
</organism>
<reference evidence="2 3" key="1">
    <citation type="journal article" date="2018" name="Front. Plant Sci.">
        <title>Red Clover (Trifolium pratense) and Zigzag Clover (T. medium) - A Picture of Genomic Similarities and Differences.</title>
        <authorList>
            <person name="Dluhosova J."/>
            <person name="Istvanek J."/>
            <person name="Nedelnik J."/>
            <person name="Repkova J."/>
        </authorList>
    </citation>
    <scope>NUCLEOTIDE SEQUENCE [LARGE SCALE GENOMIC DNA]</scope>
    <source>
        <strain evidence="3">cv. 10/8</strain>
        <tissue evidence="2">Leaf</tissue>
    </source>
</reference>
<name>A0A392M4T4_9FABA</name>
<feature type="non-terminal residue" evidence="2">
    <location>
        <position position="1"/>
    </location>
</feature>
<accession>A0A392M4T4</accession>
<dbReference type="EMBL" id="LXQA010002732">
    <property type="protein sequence ID" value="MCH81758.1"/>
    <property type="molecule type" value="Genomic_DNA"/>
</dbReference>
<evidence type="ECO:0000256" key="1">
    <source>
        <dbReference type="SAM" id="MobiDB-lite"/>
    </source>
</evidence>
<feature type="region of interest" description="Disordered" evidence="1">
    <location>
        <begin position="1"/>
        <end position="22"/>
    </location>
</feature>
<dbReference type="Proteomes" id="UP000265520">
    <property type="component" value="Unassembled WGS sequence"/>
</dbReference>
<proteinExistence type="predicted"/>
<protein>
    <submittedName>
        <fullName evidence="2">Uncharacterized protein</fullName>
    </submittedName>
</protein>
<comment type="caution">
    <text evidence="2">The sequence shown here is derived from an EMBL/GenBank/DDBJ whole genome shotgun (WGS) entry which is preliminary data.</text>
</comment>